<dbReference type="Gene3D" id="1.25.40.10">
    <property type="entry name" value="Tetratricopeptide repeat domain"/>
    <property type="match status" value="1"/>
</dbReference>
<name>A0ABR3U8L8_9PLEO</name>
<accession>A0ABR3U8L8</accession>
<organism evidence="1 2">
    <name type="scientific">Alternaria dauci</name>
    <dbReference type="NCBI Taxonomy" id="48095"/>
    <lineage>
        <taxon>Eukaryota</taxon>
        <taxon>Fungi</taxon>
        <taxon>Dikarya</taxon>
        <taxon>Ascomycota</taxon>
        <taxon>Pezizomycotina</taxon>
        <taxon>Dothideomycetes</taxon>
        <taxon>Pleosporomycetidae</taxon>
        <taxon>Pleosporales</taxon>
        <taxon>Pleosporineae</taxon>
        <taxon>Pleosporaceae</taxon>
        <taxon>Alternaria</taxon>
        <taxon>Alternaria sect. Porri</taxon>
    </lineage>
</organism>
<gene>
    <name evidence="1" type="ORF">ACET3X_009975</name>
</gene>
<evidence type="ECO:0000313" key="2">
    <source>
        <dbReference type="Proteomes" id="UP001578633"/>
    </source>
</evidence>
<keyword evidence="2" id="KW-1185">Reference proteome</keyword>
<protein>
    <submittedName>
        <fullName evidence="1">Uncharacterized protein</fullName>
    </submittedName>
</protein>
<dbReference type="Proteomes" id="UP001578633">
    <property type="component" value="Chromosome 10"/>
</dbReference>
<proteinExistence type="predicted"/>
<dbReference type="RefSeq" id="XP_069302808.1">
    <property type="nucleotide sequence ID" value="XM_069456149.1"/>
</dbReference>
<sequence length="722" mass="82173">MYPFQLQDEAVNTIEPMGFEQLAALVASQTVLTSTNIEPYIYVCARIFDHFGAVVFLEEGLERAEQWVTMTSISNEDHTRRAEIMNLLSAKLHQRRYLLEDVSLLNGDPPDLATHEDRQREAHSLIVKSTKLLREFQSKGRNEDLEQAILDGRRSISMTPISHQYLHSTISNVAVMYGRRFEKHGDPADIDQAVKMADLALMVLPAAEHDFRLARLVNLGSWLGRRFIARSEAQDLTRAINVTEEALGLASENSQKASISANLGNLLQDRYDRYGMVDDFNRAVDMAENAVNAMRDAESKDFTLQDIQVGLMLRVKNRYRTFGISKDLDRAIELGEEILTNTPIEHMRYNTRLSELSSIYSLRYEKRKNRGDLRRAIELHERTADLSTFTDHPYTIKYKAHSADLLSLRFLDLEGPSDRNDIDQAILLAEEVTTMIHEKNSEYRNALINLATIRAIRHEKYKKADDMNRAIEQSRGSEAHTVLEQAVRNLSLVSPRFLNNTDKQDQLGEFEGLASMAATAALEAGKTPCQALELLEMGRGVISGLLMDTRTDISNLNISDEKLCKEFEFYKDLLDPPIDPRSVNSMKHVHEALSQDRLRQHQMDSERLDAIIAKIRSIPGQERFLLPPSASEIMAAAANGPITVININEYRCDAFIVEAHQIRLVALRSLSKGQIRTRFLNQGLKRTSLEDLKWLWDVAARPVLDALGYKEAVERDTWPRIW</sequence>
<dbReference type="GeneID" id="96090297"/>
<reference evidence="1 2" key="1">
    <citation type="submission" date="2024-09" db="EMBL/GenBank/DDBJ databases">
        <title>T2T genomes of carrot and Alternaria dauci and their utility for understanding host-pathogen interaction during carrot leaf blight disease.</title>
        <authorList>
            <person name="Liu W."/>
            <person name="Xu S."/>
            <person name="Ou C."/>
            <person name="Liu X."/>
            <person name="Zhuang F."/>
            <person name="Deng X.W."/>
        </authorList>
    </citation>
    <scope>NUCLEOTIDE SEQUENCE [LARGE SCALE GENOMIC DNA]</scope>
    <source>
        <strain evidence="1 2">A2016</strain>
    </source>
</reference>
<dbReference type="InterPro" id="IPR011990">
    <property type="entry name" value="TPR-like_helical_dom_sf"/>
</dbReference>
<comment type="caution">
    <text evidence="1">The sequence shown here is derived from an EMBL/GenBank/DDBJ whole genome shotgun (WGS) entry which is preliminary data.</text>
</comment>
<dbReference type="EMBL" id="JBHGVX010000010">
    <property type="protein sequence ID" value="KAL1792224.1"/>
    <property type="molecule type" value="Genomic_DNA"/>
</dbReference>
<evidence type="ECO:0000313" key="1">
    <source>
        <dbReference type="EMBL" id="KAL1792224.1"/>
    </source>
</evidence>